<sequence length="166" mass="18056">MTDIGGLDGPALAEMLRGVDLGEIEPEQFAQLVATVTPAQLKMITDDPQLREIVLGEIFGRMSKHLRQQRARDLNAVIRWRLTGGSGPDGYDRYETIISGGTCTVSREPSDRKPRVTITISPADFIRVITHQATAATLFVTGKIKVKGDLAFAAGLTGYFDLPRAS</sequence>
<dbReference type="AlphaFoldDB" id="A0A4Q7JD98"/>
<dbReference type="RefSeq" id="WP_130473914.1">
    <property type="nucleotide sequence ID" value="NZ_SFCC01000002.1"/>
</dbReference>
<keyword evidence="3" id="KW-1185">Reference proteome</keyword>
<evidence type="ECO:0000313" key="3">
    <source>
        <dbReference type="Proteomes" id="UP000292003"/>
    </source>
</evidence>
<dbReference type="InterPro" id="IPR036527">
    <property type="entry name" value="SCP2_sterol-bd_dom_sf"/>
</dbReference>
<comment type="caution">
    <text evidence="2">The sequence shown here is derived from an EMBL/GenBank/DDBJ whole genome shotgun (WGS) entry which is preliminary data.</text>
</comment>
<accession>A0A4Q7JD98</accession>
<dbReference type="Gene3D" id="3.30.1050.10">
    <property type="entry name" value="SCP2 sterol-binding domain"/>
    <property type="match status" value="1"/>
</dbReference>
<feature type="domain" description="SCP2" evidence="1">
    <location>
        <begin position="66"/>
        <end position="160"/>
    </location>
</feature>
<dbReference type="EMBL" id="SFCC01000002">
    <property type="protein sequence ID" value="RZQ65128.1"/>
    <property type="molecule type" value="Genomic_DNA"/>
</dbReference>
<dbReference type="InterPro" id="IPR003033">
    <property type="entry name" value="SCP2_sterol-bd_dom"/>
</dbReference>
<dbReference type="OrthoDB" id="5243187at2"/>
<evidence type="ECO:0000259" key="1">
    <source>
        <dbReference type="Pfam" id="PF02036"/>
    </source>
</evidence>
<organism evidence="2 3">
    <name type="scientific">Amycolatopsis suaedae</name>
    <dbReference type="NCBI Taxonomy" id="2510978"/>
    <lineage>
        <taxon>Bacteria</taxon>
        <taxon>Bacillati</taxon>
        <taxon>Actinomycetota</taxon>
        <taxon>Actinomycetes</taxon>
        <taxon>Pseudonocardiales</taxon>
        <taxon>Pseudonocardiaceae</taxon>
        <taxon>Amycolatopsis</taxon>
    </lineage>
</organism>
<dbReference type="Proteomes" id="UP000292003">
    <property type="component" value="Unassembled WGS sequence"/>
</dbReference>
<dbReference type="Pfam" id="PF02036">
    <property type="entry name" value="SCP2"/>
    <property type="match status" value="1"/>
</dbReference>
<evidence type="ECO:0000313" key="2">
    <source>
        <dbReference type="EMBL" id="RZQ65128.1"/>
    </source>
</evidence>
<dbReference type="SUPFAM" id="SSF55718">
    <property type="entry name" value="SCP-like"/>
    <property type="match status" value="1"/>
</dbReference>
<proteinExistence type="predicted"/>
<reference evidence="2 3" key="1">
    <citation type="submission" date="2019-02" db="EMBL/GenBank/DDBJ databases">
        <title>Draft genome sequence of Amycolatopsis sp. 8-3EHSu isolated from roots of Suaeda maritima.</title>
        <authorList>
            <person name="Duangmal K."/>
            <person name="Chantavorakit T."/>
        </authorList>
    </citation>
    <scope>NUCLEOTIDE SEQUENCE [LARGE SCALE GENOMIC DNA]</scope>
    <source>
        <strain evidence="2 3">8-3EHSu</strain>
    </source>
</reference>
<protein>
    <submittedName>
        <fullName evidence="2">SCP2 sterol-binding domain-containing protein</fullName>
    </submittedName>
</protein>
<name>A0A4Q7JD98_9PSEU</name>
<gene>
    <name evidence="2" type="ORF">EWH70_04320</name>
</gene>